<dbReference type="PANTHER" id="PTHR33755">
    <property type="entry name" value="TOXIN PARE1-RELATED"/>
    <property type="match status" value="1"/>
</dbReference>
<keyword evidence="2" id="KW-1277">Toxin-antitoxin system</keyword>
<dbReference type="KEGG" id="ckh:LVJ77_06580"/>
<keyword evidence="4" id="KW-1185">Reference proteome</keyword>
<proteinExistence type="inferred from homology"/>
<reference evidence="3" key="1">
    <citation type="journal article" date="2022" name="Res Sq">
        <title>Evolution of multicellular longitudinally dividing oral cavity symbionts (Neisseriaceae).</title>
        <authorList>
            <person name="Nyongesa S."/>
            <person name="Weber P."/>
            <person name="Bernet E."/>
            <person name="Pullido F."/>
            <person name="Nieckarz M."/>
            <person name="Delaby M."/>
            <person name="Nieves C."/>
            <person name="Viehboeck T."/>
            <person name="Krause N."/>
            <person name="Rivera-Millot A."/>
            <person name="Nakamura A."/>
            <person name="Vischer N."/>
            <person name="VanNieuwenhze M."/>
            <person name="Brun Y."/>
            <person name="Cava F."/>
            <person name="Bulgheresi S."/>
            <person name="Veyrier F."/>
        </authorList>
    </citation>
    <scope>NUCLEOTIDE SEQUENCE</scope>
    <source>
        <strain evidence="3">17694</strain>
    </source>
</reference>
<dbReference type="NCBIfam" id="TIGR02385">
    <property type="entry name" value="RelE_StbE"/>
    <property type="match status" value="1"/>
</dbReference>
<comment type="similarity">
    <text evidence="1">Belongs to the RelE toxin family.</text>
</comment>
<dbReference type="InterPro" id="IPR007712">
    <property type="entry name" value="RelE/ParE_toxin"/>
</dbReference>
<accession>A0A8T9MUV9</accession>
<evidence type="ECO:0000313" key="4">
    <source>
        <dbReference type="Proteomes" id="UP000831534"/>
    </source>
</evidence>
<evidence type="ECO:0000256" key="2">
    <source>
        <dbReference type="ARBA" id="ARBA00022649"/>
    </source>
</evidence>
<gene>
    <name evidence="3" type="ORF">LVJ77_06580</name>
</gene>
<dbReference type="InterPro" id="IPR051803">
    <property type="entry name" value="TA_system_RelE-like_toxin"/>
</dbReference>
<dbReference type="RefSeq" id="WP_027009228.1">
    <property type="nucleotide sequence ID" value="NZ_CP091521.1"/>
</dbReference>
<dbReference type="EMBL" id="CP091521">
    <property type="protein sequence ID" value="UOP04128.1"/>
    <property type="molecule type" value="Genomic_DNA"/>
</dbReference>
<sequence>MKQIKWLPRAEKNLADIVDYVFERNPVAAINLQELAFKSAENLMTLPMIGRIGRVAGTRELIIHPNYLLVYRIKPRKIEIIAVLHTRQSYP</sequence>
<name>A0A8T9MUV9_9NEIS</name>
<protein>
    <submittedName>
        <fullName evidence="3">Type II toxin-antitoxin system RelE/ParE family toxin</fullName>
    </submittedName>
</protein>
<dbReference type="Pfam" id="PF05016">
    <property type="entry name" value="ParE_toxin"/>
    <property type="match status" value="1"/>
</dbReference>
<evidence type="ECO:0000256" key="1">
    <source>
        <dbReference type="ARBA" id="ARBA00006226"/>
    </source>
</evidence>
<dbReference type="Gene3D" id="3.30.2310.20">
    <property type="entry name" value="RelE-like"/>
    <property type="match status" value="1"/>
</dbReference>
<dbReference type="Proteomes" id="UP000831534">
    <property type="component" value="Chromosome"/>
</dbReference>
<dbReference type="InterPro" id="IPR035093">
    <property type="entry name" value="RelE/ParE_toxin_dom_sf"/>
</dbReference>
<dbReference type="AlphaFoldDB" id="A0A8T9MUV9"/>
<evidence type="ECO:0000313" key="3">
    <source>
        <dbReference type="EMBL" id="UOP04128.1"/>
    </source>
</evidence>
<organism evidence="3 4">
    <name type="scientific">Conchiformibius kuhniae</name>
    <dbReference type="NCBI Taxonomy" id="211502"/>
    <lineage>
        <taxon>Bacteria</taxon>
        <taxon>Pseudomonadati</taxon>
        <taxon>Pseudomonadota</taxon>
        <taxon>Betaproteobacteria</taxon>
        <taxon>Neisseriales</taxon>
        <taxon>Neisseriaceae</taxon>
        <taxon>Conchiformibius</taxon>
    </lineage>
</organism>
<reference evidence="3" key="2">
    <citation type="submission" date="2024-09" db="EMBL/GenBank/DDBJ databases">
        <authorList>
            <person name="Veyrier F.J."/>
        </authorList>
    </citation>
    <scope>NUCLEOTIDE SEQUENCE</scope>
    <source>
        <strain evidence="3">17694</strain>
    </source>
</reference>